<evidence type="ECO:0000256" key="1">
    <source>
        <dbReference type="ARBA" id="ARBA00022723"/>
    </source>
</evidence>
<feature type="domain" description="FYVE-type" evidence="6">
    <location>
        <begin position="405"/>
        <end position="443"/>
    </location>
</feature>
<sequence length="648" mass="71548">MDEPEPELPPFSFSKKPVTVCHDTPPHSAISEIIPSSAISREPQITTPLIPGTTTRLYNNIDYDEQIRAPRMNNANYYTYQNANANAKAKHGGSISSMGRQNTTDSSPNISETSSTEPTKSHEEGGNEVVFNDNENDTDDDKYSPATFDLTQPTRRFSAPSNSQSDESPKTTILNYTTNNYIYERNNHQFGPNNRTFNNQTAAATITTTTNNDSAATTVVGSNKSGEELDPIAKQKLLKALDNLENNTTTHERKDQSSRIRNRPQNFNLNHHLSNRSGTELQQVYELKKPLCIPAVLRPTALNQQSPDSTETQATGGNSNGSVSSSSTNMSGGDTSPELSNLVTTTTAKSTDGNSNSPTTPFVDIKAYPFPSMVVVKQPSTDEFSTMTIDTPQAKEPTHEHWKPNNFTSNCMKCFDPFGNFFTPQRKRRHHCRFCGFIFCFDCLWHAVGGLDFTELNASGSTSTSTNATNSSNNSSNTTTTTSNNNNNININTTPTPGMLLRTVSNTSMTSKTTDSVGGVLLDGTAKFVIPIFSELQKQEINSSIDSYFKYCKVCRDCGGKYQKLVTDLNNEENGTGAPFVFVENPYLLRSKKGNSPVIRPSDSRQRLIERGRQMSGITENDLPERDFDPLQKSQISNVPSDWNWSSF</sequence>
<feature type="region of interest" description="Disordered" evidence="5">
    <location>
        <begin position="302"/>
        <end position="340"/>
    </location>
</feature>
<keyword evidence="3" id="KW-0862">Zinc</keyword>
<evidence type="ECO:0000256" key="5">
    <source>
        <dbReference type="SAM" id="MobiDB-lite"/>
    </source>
</evidence>
<dbReference type="EMBL" id="OZ004259">
    <property type="protein sequence ID" value="CAK7918678.1"/>
    <property type="molecule type" value="Genomic_DNA"/>
</dbReference>
<evidence type="ECO:0000259" key="6">
    <source>
        <dbReference type="PROSITE" id="PS50178"/>
    </source>
</evidence>
<evidence type="ECO:0000256" key="2">
    <source>
        <dbReference type="ARBA" id="ARBA00022771"/>
    </source>
</evidence>
<dbReference type="Gene3D" id="3.30.40.10">
    <property type="entry name" value="Zinc/RING finger domain, C3HC4 (zinc finger)"/>
    <property type="match status" value="1"/>
</dbReference>
<keyword evidence="2 4" id="KW-0863">Zinc-finger</keyword>
<dbReference type="SUPFAM" id="SSF57903">
    <property type="entry name" value="FYVE/PHD zinc finger"/>
    <property type="match status" value="1"/>
</dbReference>
<feature type="compositionally biased region" description="Polar residues" evidence="5">
    <location>
        <begin position="94"/>
        <end position="118"/>
    </location>
</feature>
<evidence type="ECO:0000313" key="8">
    <source>
        <dbReference type="Proteomes" id="UP001497600"/>
    </source>
</evidence>
<gene>
    <name evidence="7" type="ORF">CAAN4_G14356</name>
</gene>
<dbReference type="Proteomes" id="UP001497600">
    <property type="component" value="Chromosome G"/>
</dbReference>
<proteinExistence type="predicted"/>
<evidence type="ECO:0000256" key="4">
    <source>
        <dbReference type="PROSITE-ProRule" id="PRU00091"/>
    </source>
</evidence>
<dbReference type="InterPro" id="IPR013083">
    <property type="entry name" value="Znf_RING/FYVE/PHD"/>
</dbReference>
<protein>
    <recommendedName>
        <fullName evidence="6">FYVE-type domain-containing protein</fullName>
    </recommendedName>
</protein>
<feature type="region of interest" description="Disordered" evidence="5">
    <location>
        <begin position="89"/>
        <end position="171"/>
    </location>
</feature>
<dbReference type="PROSITE" id="PS50178">
    <property type="entry name" value="ZF_FYVE"/>
    <property type="match status" value="1"/>
</dbReference>
<dbReference type="InterPro" id="IPR011011">
    <property type="entry name" value="Znf_FYVE_PHD"/>
</dbReference>
<feature type="compositionally biased region" description="Polar residues" evidence="5">
    <location>
        <begin position="302"/>
        <end position="314"/>
    </location>
</feature>
<dbReference type="InterPro" id="IPR017455">
    <property type="entry name" value="Znf_FYVE-rel"/>
</dbReference>
<evidence type="ECO:0000313" key="7">
    <source>
        <dbReference type="EMBL" id="CAK7918678.1"/>
    </source>
</evidence>
<dbReference type="Pfam" id="PF01363">
    <property type="entry name" value="FYVE"/>
    <property type="match status" value="1"/>
</dbReference>
<feature type="compositionally biased region" description="Polar residues" evidence="5">
    <location>
        <begin position="263"/>
        <end position="275"/>
    </location>
</feature>
<organism evidence="7 8">
    <name type="scientific">[Candida] anglica</name>
    <dbReference type="NCBI Taxonomy" id="148631"/>
    <lineage>
        <taxon>Eukaryota</taxon>
        <taxon>Fungi</taxon>
        <taxon>Dikarya</taxon>
        <taxon>Ascomycota</taxon>
        <taxon>Saccharomycotina</taxon>
        <taxon>Pichiomycetes</taxon>
        <taxon>Debaryomycetaceae</taxon>
        <taxon>Kurtzmaniella</taxon>
    </lineage>
</organism>
<accession>A0ABP0ELT2</accession>
<dbReference type="SMART" id="SM00064">
    <property type="entry name" value="FYVE"/>
    <property type="match status" value="1"/>
</dbReference>
<dbReference type="InterPro" id="IPR000306">
    <property type="entry name" value="Znf_FYVE"/>
</dbReference>
<name>A0ABP0ELT2_9ASCO</name>
<feature type="region of interest" description="Disordered" evidence="5">
    <location>
        <begin position="241"/>
        <end position="275"/>
    </location>
</feature>
<evidence type="ECO:0000256" key="3">
    <source>
        <dbReference type="ARBA" id="ARBA00022833"/>
    </source>
</evidence>
<reference evidence="7 8" key="1">
    <citation type="submission" date="2024-01" db="EMBL/GenBank/DDBJ databases">
        <authorList>
            <consortium name="Genoscope - CEA"/>
            <person name="William W."/>
        </authorList>
    </citation>
    <scope>NUCLEOTIDE SEQUENCE [LARGE SCALE GENOMIC DNA]</scope>
    <source>
        <strain evidence="7 8">29B2s-10</strain>
    </source>
</reference>
<keyword evidence="1" id="KW-0479">Metal-binding</keyword>
<keyword evidence="8" id="KW-1185">Reference proteome</keyword>
<feature type="compositionally biased region" description="Low complexity" evidence="5">
    <location>
        <begin position="315"/>
        <end position="336"/>
    </location>
</feature>
<feature type="region of interest" description="Disordered" evidence="5">
    <location>
        <begin position="462"/>
        <end position="497"/>
    </location>
</feature>
<feature type="compositionally biased region" description="Polar residues" evidence="5">
    <location>
        <begin position="149"/>
        <end position="166"/>
    </location>
</feature>